<evidence type="ECO:0008006" key="7">
    <source>
        <dbReference type="Google" id="ProtNLM"/>
    </source>
</evidence>
<organism evidence="4 6">
    <name type="scientific">Rotaria magnacalcarata</name>
    <dbReference type="NCBI Taxonomy" id="392030"/>
    <lineage>
        <taxon>Eukaryota</taxon>
        <taxon>Metazoa</taxon>
        <taxon>Spiralia</taxon>
        <taxon>Gnathifera</taxon>
        <taxon>Rotifera</taxon>
        <taxon>Eurotatoria</taxon>
        <taxon>Bdelloidea</taxon>
        <taxon>Philodinida</taxon>
        <taxon>Philodinidae</taxon>
        <taxon>Rotaria</taxon>
    </lineage>
</organism>
<dbReference type="InterPro" id="IPR011990">
    <property type="entry name" value="TPR-like_helical_dom_sf"/>
</dbReference>
<comment type="caution">
    <text evidence="4">The sequence shown here is derived from an EMBL/GenBank/DDBJ whole genome shotgun (WGS) entry which is preliminary data.</text>
</comment>
<dbReference type="EMBL" id="CAJNOV010007930">
    <property type="protein sequence ID" value="CAF1303091.1"/>
    <property type="molecule type" value="Genomic_DNA"/>
</dbReference>
<evidence type="ECO:0000259" key="2">
    <source>
        <dbReference type="Pfam" id="PF23723"/>
    </source>
</evidence>
<proteinExistence type="predicted"/>
<evidence type="ECO:0000313" key="5">
    <source>
        <dbReference type="EMBL" id="CAF1917321.1"/>
    </source>
</evidence>
<sequence>MTESSSSLVSMNSPSTFPFFKCTFLDKDTDLNEVPIWNSNIATLLSYWLQQSAKHDDIFGSFRWANTNTDSLGDVDLITDAEHIKKLLKVSFNKHSQISMMVHRLGRTILIDEFDVHSHLLRLEKNEWTWFRDFFLGTILRNISAKHFYKKNKTRDELIKKDRLVKFLCQSVELPQIIPESSDSNECQTSSTNEAAAETLLQQIKNLVNANNDFENDDAHSKSSPSPFQRTVNWTFENMKMLIGSDLPIFGDEQHPAVSLRLRDMNKPINVLTGIDCWLDNLMCNVPELAMCYHVDGIVQSYEIVKTEELPYREGCEFPANVIRNLATNLLSFLKANATKEGHTYWLFKGPDDDIVKLYDLTSLCDTSRDDNPYTLPVATLLYKMALNMLSKSDHETRSKESGTIRTLLKHCLDMLNPEKFPEYHCAAAYMMSDLYIDDNVSEQSWTSDGSDIPDPDSLDDDLPFAEENDSHLYTCVNIKQLAQPQQNRFRKTPDVERLAPIHGNLDKRATEALKYLVEALRSNAIHRRVQATSEQTNEQETSSTSTDEKSKVIVPLPYQATRNSSKILIDNKNHLTNDNRLKAIILHKAAAAYFCLVDRSEKEKHYGSCLRYLRLGLNCYSAELKLQSMDHNNSSTECKKLLSYIMSIAGDCRLMIAHITAEEVEKYREQYNEMSEVDVEIQKVTDEVGVDANSSEFSWVSELTPVIDRNLFASVHAYEYAINIVRNLGDHEKKRLNLLTKRFGNVRNEMGVYWMNKCAQAVKNLDQEAAKETKDQFRKCFESFDAGIQAFEKINDVSNIALTYSNLGRLMRYYAQFYAPVVNGVRQEFSQQERQSYQKAFDYYLKGLKLVENRADLHEVYRTLSWELSNTYFTMATALQDFAPLMTMSQDDIEKEIIDCMTRALKYIEVELATPSSDRYALAKYRAATIHHRLASLLHHTFRTQNNAARRKRLRALASMHYQKALELFSARDNPLEYLRLLIEEVALADFELQSATDSQSRLKHSQQGLRAAFQCQECVGIIEQHRTSSDPDDYNETFVQESQRLLSILNGRIQTFLKEIVKIYKTLNNKKSIYEEYKEMYGISLRIQETTMTFSKDLYDAIERLKKLQEKNITDQ</sequence>
<evidence type="ECO:0000313" key="6">
    <source>
        <dbReference type="Proteomes" id="UP000663855"/>
    </source>
</evidence>
<dbReference type="InterPro" id="IPR056583">
    <property type="entry name" value="EDRF1_TPR"/>
</dbReference>
<feature type="domain" description="EDRF1 N-terminal" evidence="3">
    <location>
        <begin position="184"/>
        <end position="461"/>
    </location>
</feature>
<evidence type="ECO:0000259" key="3">
    <source>
        <dbReference type="Pfam" id="PF23788"/>
    </source>
</evidence>
<protein>
    <recommendedName>
        <fullName evidence="7">Erythroid differentiation-related factor 1</fullName>
    </recommendedName>
</protein>
<dbReference type="Pfam" id="PF23723">
    <property type="entry name" value="TPR_EDRF1"/>
    <property type="match status" value="1"/>
</dbReference>
<dbReference type="PANTHER" id="PTHR15000">
    <property type="entry name" value="ERYTHROID DIFFERENTIATION-RELATED FACTOR 1"/>
    <property type="match status" value="1"/>
</dbReference>
<feature type="region of interest" description="Disordered" evidence="1">
    <location>
        <begin position="529"/>
        <end position="550"/>
    </location>
</feature>
<dbReference type="InterPro" id="IPR056582">
    <property type="entry name" value="EDRF1_N"/>
</dbReference>
<dbReference type="Pfam" id="PF23788">
    <property type="entry name" value="EDRF1_N"/>
    <property type="match status" value="1"/>
</dbReference>
<name>A0A815DLC1_9BILA</name>
<evidence type="ECO:0000256" key="1">
    <source>
        <dbReference type="SAM" id="MobiDB-lite"/>
    </source>
</evidence>
<dbReference type="Proteomes" id="UP000663824">
    <property type="component" value="Unassembled WGS sequence"/>
</dbReference>
<dbReference type="EMBL" id="CAJNRE010000087">
    <property type="protein sequence ID" value="CAF1917321.1"/>
    <property type="molecule type" value="Genomic_DNA"/>
</dbReference>
<gene>
    <name evidence="4" type="ORF">CJN711_LOCUS17035</name>
    <name evidence="5" type="ORF">MBJ925_LOCUS1390</name>
</gene>
<dbReference type="Gene3D" id="1.25.40.10">
    <property type="entry name" value="Tetratricopeptide repeat domain"/>
    <property type="match status" value="1"/>
</dbReference>
<dbReference type="PANTHER" id="PTHR15000:SF1">
    <property type="entry name" value="ERYTHROID DIFFERENTIATION-RELATED FACTOR 1"/>
    <property type="match status" value="1"/>
</dbReference>
<reference evidence="4" key="1">
    <citation type="submission" date="2021-02" db="EMBL/GenBank/DDBJ databases">
        <authorList>
            <person name="Nowell W R."/>
        </authorList>
    </citation>
    <scope>NUCLEOTIDE SEQUENCE</scope>
</reference>
<evidence type="ECO:0000313" key="4">
    <source>
        <dbReference type="EMBL" id="CAF1303091.1"/>
    </source>
</evidence>
<feature type="compositionally biased region" description="Low complexity" evidence="1">
    <location>
        <begin position="533"/>
        <end position="546"/>
    </location>
</feature>
<dbReference type="GO" id="GO:0045893">
    <property type="term" value="P:positive regulation of DNA-templated transcription"/>
    <property type="evidence" value="ECO:0007669"/>
    <property type="project" value="TreeGrafter"/>
</dbReference>
<accession>A0A815DLC1</accession>
<dbReference type="Proteomes" id="UP000663855">
    <property type="component" value="Unassembled WGS sequence"/>
</dbReference>
<dbReference type="AlphaFoldDB" id="A0A815DLC1"/>
<feature type="domain" description="EDRF1 TPR repeats region" evidence="2">
    <location>
        <begin position="740"/>
        <end position="1113"/>
    </location>
</feature>